<evidence type="ECO:0008006" key="3">
    <source>
        <dbReference type="Google" id="ProtNLM"/>
    </source>
</evidence>
<dbReference type="Proteomes" id="UP000034922">
    <property type="component" value="Unassembled WGS sequence"/>
</dbReference>
<accession>A0A0G1QDU6</accession>
<reference evidence="1 2" key="1">
    <citation type="journal article" date="2015" name="Nature">
        <title>rRNA introns, odd ribosomes, and small enigmatic genomes across a large radiation of phyla.</title>
        <authorList>
            <person name="Brown C.T."/>
            <person name="Hug L.A."/>
            <person name="Thomas B.C."/>
            <person name="Sharon I."/>
            <person name="Castelle C.J."/>
            <person name="Singh A."/>
            <person name="Wilkins M.J."/>
            <person name="Williams K.H."/>
            <person name="Banfield J.F."/>
        </authorList>
    </citation>
    <scope>NUCLEOTIDE SEQUENCE [LARGE SCALE GENOMIC DNA]</scope>
</reference>
<dbReference type="STRING" id="1618589.UX25_C0050G0001"/>
<proteinExistence type="predicted"/>
<organism evidence="1 2">
    <name type="scientific">Candidatus Woesebacteria bacterium GW2011_GWC2_45_9</name>
    <dbReference type="NCBI Taxonomy" id="1618589"/>
    <lineage>
        <taxon>Bacteria</taxon>
        <taxon>Candidatus Woeseibacteriota</taxon>
    </lineage>
</organism>
<comment type="caution">
    <text evidence="1">The sequence shown here is derived from an EMBL/GenBank/DDBJ whole genome shotgun (WGS) entry which is preliminary data.</text>
</comment>
<dbReference type="AlphaFoldDB" id="A0A0G1QDU6"/>
<evidence type="ECO:0000313" key="2">
    <source>
        <dbReference type="Proteomes" id="UP000034922"/>
    </source>
</evidence>
<feature type="non-terminal residue" evidence="1">
    <location>
        <position position="1"/>
    </location>
</feature>
<dbReference type="Pfam" id="PF05973">
    <property type="entry name" value="Gp49"/>
    <property type="match status" value="1"/>
</dbReference>
<dbReference type="EMBL" id="LCLM01000050">
    <property type="protein sequence ID" value="KKU15938.1"/>
    <property type="molecule type" value="Genomic_DNA"/>
</dbReference>
<name>A0A0G1QDU6_9BACT</name>
<gene>
    <name evidence="1" type="ORF">UX25_C0050G0001</name>
</gene>
<evidence type="ECO:0000313" key="1">
    <source>
        <dbReference type="EMBL" id="KKU15938.1"/>
    </source>
</evidence>
<sequence length="161" mass="18065">IRRAFQSQKIAHAKNNCEELTSSPPLFCARFSPQNKMGYSEAAMSGGEWNIVYYESLGGDIPVYDFIENLSPTAKSKVSNTFDLLAEYGIKLGSPHVKKVTGTELWELRILGGDSIRVFYVATSGRVFLILHGFIKKSQKAPKKEVKIAITRLKEYKSRKS</sequence>
<protein>
    <recommendedName>
        <fullName evidence="3">Type II toxin-antitoxin system RelE/ParE family toxin</fullName>
    </recommendedName>
</protein>
<dbReference type="InterPro" id="IPR009241">
    <property type="entry name" value="HigB-like"/>
</dbReference>